<feature type="compositionally biased region" description="Low complexity" evidence="1">
    <location>
        <begin position="118"/>
        <end position="134"/>
    </location>
</feature>
<dbReference type="OrthoDB" id="443380at2759"/>
<accession>A0A812WZN9</accession>
<comment type="caution">
    <text evidence="2">The sequence shown here is derived from an EMBL/GenBank/DDBJ whole genome shotgun (WGS) entry which is preliminary data.</text>
</comment>
<feature type="compositionally biased region" description="Basic residues" evidence="1">
    <location>
        <begin position="176"/>
        <end position="185"/>
    </location>
</feature>
<organism evidence="2 3">
    <name type="scientific">Symbiodinium necroappetens</name>
    <dbReference type="NCBI Taxonomy" id="1628268"/>
    <lineage>
        <taxon>Eukaryota</taxon>
        <taxon>Sar</taxon>
        <taxon>Alveolata</taxon>
        <taxon>Dinophyceae</taxon>
        <taxon>Suessiales</taxon>
        <taxon>Symbiodiniaceae</taxon>
        <taxon>Symbiodinium</taxon>
    </lineage>
</organism>
<sequence>MALHVAMAPMSPDGFAAQRGYEAARMPGYFCSKPASIRPSASCKSIPMEPVTIPREPRLLQAVHVPAPPWTLQAPAPVRWSDPPRHASPSPARQSPVRQSPVRPSWAPSSARLRAELTEPAEPTESAEPRPATPSSLWPEGGGRIRLPCKALEAKSSPERPKVEVPEERTPEGVKTRRPPQRPVKARHELRQHINARIRPRSNSRGLWATRGPSRWDFIKLDVRAPCVDVVSWALGTLFLGKSA</sequence>
<dbReference type="Proteomes" id="UP000601435">
    <property type="component" value="Unassembled WGS sequence"/>
</dbReference>
<evidence type="ECO:0000256" key="1">
    <source>
        <dbReference type="SAM" id="MobiDB-lite"/>
    </source>
</evidence>
<keyword evidence="3" id="KW-1185">Reference proteome</keyword>
<feature type="compositionally biased region" description="Basic and acidic residues" evidence="1">
    <location>
        <begin position="152"/>
        <end position="175"/>
    </location>
</feature>
<evidence type="ECO:0000313" key="3">
    <source>
        <dbReference type="Proteomes" id="UP000601435"/>
    </source>
</evidence>
<feature type="region of interest" description="Disordered" evidence="1">
    <location>
        <begin position="75"/>
        <end position="186"/>
    </location>
</feature>
<evidence type="ECO:0000313" key="2">
    <source>
        <dbReference type="EMBL" id="CAE7694794.1"/>
    </source>
</evidence>
<dbReference type="AlphaFoldDB" id="A0A812WZN9"/>
<name>A0A812WZN9_9DINO</name>
<proteinExistence type="predicted"/>
<dbReference type="EMBL" id="CAJNJA010034572">
    <property type="protein sequence ID" value="CAE7694794.1"/>
    <property type="molecule type" value="Genomic_DNA"/>
</dbReference>
<reference evidence="2" key="1">
    <citation type="submission" date="2021-02" db="EMBL/GenBank/DDBJ databases">
        <authorList>
            <person name="Dougan E. K."/>
            <person name="Rhodes N."/>
            <person name="Thang M."/>
            <person name="Chan C."/>
        </authorList>
    </citation>
    <scope>NUCLEOTIDE SEQUENCE</scope>
</reference>
<gene>
    <name evidence="2" type="ORF">SNEC2469_LOCUS20017</name>
</gene>
<protein>
    <submittedName>
        <fullName evidence="2">Uncharacterized protein</fullName>
    </submittedName>
</protein>